<accession>A0A0G4J0U2</accession>
<dbReference type="EMBL" id="CDSF01000108">
    <property type="protein sequence ID" value="CEP01097.1"/>
    <property type="molecule type" value="Genomic_DNA"/>
</dbReference>
<dbReference type="Proteomes" id="UP000039324">
    <property type="component" value="Unassembled WGS sequence"/>
</dbReference>
<evidence type="ECO:0000313" key="2">
    <source>
        <dbReference type="EMBL" id="CEP01097.1"/>
    </source>
</evidence>
<name>A0A0G4J0U2_PLABS</name>
<reference evidence="2 3" key="1">
    <citation type="submission" date="2015-02" db="EMBL/GenBank/DDBJ databases">
        <authorList>
            <person name="Chooi Y.-H."/>
        </authorList>
    </citation>
    <scope>NUCLEOTIDE SEQUENCE [LARGE SCALE GENOMIC DNA]</scope>
    <source>
        <strain evidence="2">E3</strain>
    </source>
</reference>
<keyword evidence="1" id="KW-0472">Membrane</keyword>
<keyword evidence="3" id="KW-1185">Reference proteome</keyword>
<proteinExistence type="predicted"/>
<feature type="transmembrane region" description="Helical" evidence="1">
    <location>
        <begin position="111"/>
        <end position="134"/>
    </location>
</feature>
<dbReference type="AlphaFoldDB" id="A0A0G4J0U2"/>
<keyword evidence="1" id="KW-1133">Transmembrane helix</keyword>
<gene>
    <name evidence="2" type="ORF">PBRA_008408</name>
</gene>
<evidence type="ECO:0000256" key="1">
    <source>
        <dbReference type="SAM" id="Phobius"/>
    </source>
</evidence>
<keyword evidence="1" id="KW-0812">Transmembrane</keyword>
<sequence length="172" mass="19000">MDIGDENREMATGRAMSSWKGVPWYVRDSVAVGRAGNGCATCQSRYSGSWVFGCTENGPSGRSWARAPARQRRFSTGRIDLRWVPMATFVGRLVRPSRTADLLPRGSRLPFGFTMAVAFFIVVLIFVFVLVVIIRVFMCLVRLSLVLVAPIRRLNGMPASGPSWALFLPSLA</sequence>
<protein>
    <submittedName>
        <fullName evidence="2">Uncharacterized protein</fullName>
    </submittedName>
</protein>
<organism evidence="2 3">
    <name type="scientific">Plasmodiophora brassicae</name>
    <name type="common">Clubroot disease agent</name>
    <dbReference type="NCBI Taxonomy" id="37360"/>
    <lineage>
        <taxon>Eukaryota</taxon>
        <taxon>Sar</taxon>
        <taxon>Rhizaria</taxon>
        <taxon>Endomyxa</taxon>
        <taxon>Phytomyxea</taxon>
        <taxon>Plasmodiophorida</taxon>
        <taxon>Plasmodiophoridae</taxon>
        <taxon>Plasmodiophora</taxon>
    </lineage>
</organism>
<evidence type="ECO:0000313" key="3">
    <source>
        <dbReference type="Proteomes" id="UP000039324"/>
    </source>
</evidence>